<dbReference type="PANTHER" id="PTHR43420:SF44">
    <property type="entry name" value="ACETYLTRANSFERASE YPEA"/>
    <property type="match status" value="1"/>
</dbReference>
<evidence type="ECO:0000259" key="5">
    <source>
        <dbReference type="PROSITE" id="PS51186"/>
    </source>
</evidence>
<dbReference type="PANTHER" id="PTHR43420">
    <property type="entry name" value="ACETYLTRANSFERASE"/>
    <property type="match status" value="1"/>
</dbReference>
<dbReference type="InterPro" id="IPR050680">
    <property type="entry name" value="YpeA/RimI_acetyltransf"/>
</dbReference>
<keyword evidence="7" id="KW-0689">Ribosomal protein</keyword>
<comment type="similarity">
    <text evidence="1">Belongs to the acetyltransferase family. RimI subfamily.</text>
</comment>
<evidence type="ECO:0000313" key="9">
    <source>
        <dbReference type="Proteomes" id="UP000070092"/>
    </source>
</evidence>
<dbReference type="NCBIfam" id="TIGR01575">
    <property type="entry name" value="rimI"/>
    <property type="match status" value="1"/>
</dbReference>
<dbReference type="Proteomes" id="UP000283727">
    <property type="component" value="Unassembled WGS sequence"/>
</dbReference>
<feature type="domain" description="N-acetyltransferase" evidence="5">
    <location>
        <begin position="1"/>
        <end position="158"/>
    </location>
</feature>
<sequence>MLRELDDIGRETAVGAIRALEVELFGNHAWSEASIRQELDAPARVYVFDVDEADGRDTDREPAIRGFAGYWYDGDDAEIMDIGVSKTHQRQGIAVAMMNHLISRARRQGARRMLLEVSVVNDPAIALYHRFGFQRIGLRKRYYQPEGIDAYVMALDLEPRIVGFSGNGGVAGAAGDTSAAGDMTKQTGQETQP</sequence>
<evidence type="ECO:0000313" key="11">
    <source>
        <dbReference type="Proteomes" id="UP000488776"/>
    </source>
</evidence>
<evidence type="ECO:0000313" key="10">
    <source>
        <dbReference type="Proteomes" id="UP000283727"/>
    </source>
</evidence>
<dbReference type="PROSITE" id="PS51186">
    <property type="entry name" value="GNAT"/>
    <property type="match status" value="1"/>
</dbReference>
<keyword evidence="4" id="KW-0012">Acyltransferase</keyword>
<dbReference type="InterPro" id="IPR016181">
    <property type="entry name" value="Acyl_CoA_acyltransferase"/>
</dbReference>
<reference evidence="6 9" key="1">
    <citation type="submission" date="2016-01" db="EMBL/GenBank/DDBJ databases">
        <authorList>
            <person name="Oliw E.H."/>
        </authorList>
    </citation>
    <scope>NUCLEOTIDE SEQUENCE [LARGE SCALE GENOMIC DNA]</scope>
    <source>
        <strain evidence="6 9">MJR8628B</strain>
    </source>
</reference>
<dbReference type="SUPFAM" id="SSF55729">
    <property type="entry name" value="Acyl-CoA N-acyltransferases (Nat)"/>
    <property type="match status" value="1"/>
</dbReference>
<dbReference type="Gene3D" id="3.40.630.30">
    <property type="match status" value="1"/>
</dbReference>
<dbReference type="RefSeq" id="WP_003813365.1">
    <property type="nucleotide sequence ID" value="NZ_AP024712.1"/>
</dbReference>
<dbReference type="PATRIC" id="fig|1681.23.peg.1639"/>
<dbReference type="Proteomes" id="UP000488776">
    <property type="component" value="Unassembled WGS sequence"/>
</dbReference>
<dbReference type="Pfam" id="PF00583">
    <property type="entry name" value="Acetyltransf_1"/>
    <property type="match status" value="1"/>
</dbReference>
<evidence type="ECO:0000256" key="3">
    <source>
        <dbReference type="ARBA" id="ARBA00022679"/>
    </source>
</evidence>
<dbReference type="InterPro" id="IPR000182">
    <property type="entry name" value="GNAT_dom"/>
</dbReference>
<keyword evidence="7" id="KW-0687">Ribonucleoprotein</keyword>
<protein>
    <submittedName>
        <fullName evidence="7">Ribosomal protein S18-alanine N-acetyltransferase</fullName>
    </submittedName>
    <submittedName>
        <fullName evidence="8">Ribosomal-protein-alanine N-acetyltransferase</fullName>
    </submittedName>
    <submittedName>
        <fullName evidence="6">Ribosomal-protein-alanine acetyltransferase</fullName>
    </submittedName>
</protein>
<dbReference type="InterPro" id="IPR006464">
    <property type="entry name" value="AcTrfase_RimI/Ard1"/>
</dbReference>
<dbReference type="CDD" id="cd04301">
    <property type="entry name" value="NAT_SF"/>
    <property type="match status" value="1"/>
</dbReference>
<comment type="caution">
    <text evidence="8">The sequence shown here is derived from an EMBL/GenBank/DDBJ whole genome shotgun (WGS) entry which is preliminary data.</text>
</comment>
<reference evidence="8 10" key="2">
    <citation type="submission" date="2018-08" db="EMBL/GenBank/DDBJ databases">
        <title>A genome reference for cultivated species of the human gut microbiota.</title>
        <authorList>
            <person name="Zou Y."/>
            <person name="Xue W."/>
            <person name="Luo G."/>
        </authorList>
    </citation>
    <scope>NUCLEOTIDE SEQUENCE [LARGE SCALE GENOMIC DNA]</scope>
    <source>
        <strain evidence="8 10">AM12-10</strain>
    </source>
</reference>
<dbReference type="AlphaFoldDB" id="A0A0E2Z985"/>
<dbReference type="GO" id="GO:0008080">
    <property type="term" value="F:N-acetyltransferase activity"/>
    <property type="evidence" value="ECO:0007669"/>
    <property type="project" value="InterPro"/>
</dbReference>
<dbReference type="EMBL" id="JAAJBJ010000003">
    <property type="protein sequence ID" value="NGG36300.1"/>
    <property type="molecule type" value="Genomic_DNA"/>
</dbReference>
<gene>
    <name evidence="8" type="primary">rimI</name>
    <name evidence="8" type="ORF">DW137_02300</name>
    <name evidence="7" type="ORF">G5T23_04460</name>
    <name evidence="6" type="ORF">HMPREF3196_01720</name>
</gene>
<dbReference type="EMBL" id="LRPO01000045">
    <property type="protein sequence ID" value="KWZ80390.1"/>
    <property type="molecule type" value="Genomic_DNA"/>
</dbReference>
<evidence type="ECO:0000256" key="1">
    <source>
        <dbReference type="ARBA" id="ARBA00005395"/>
    </source>
</evidence>
<name>A0A0E2Z985_BIFBI</name>
<evidence type="ECO:0000313" key="8">
    <source>
        <dbReference type="EMBL" id="RHJ24901.1"/>
    </source>
</evidence>
<evidence type="ECO:0000313" key="6">
    <source>
        <dbReference type="EMBL" id="KWZ80390.1"/>
    </source>
</evidence>
<dbReference type="GO" id="GO:0005840">
    <property type="term" value="C:ribosome"/>
    <property type="evidence" value="ECO:0007669"/>
    <property type="project" value="UniProtKB-KW"/>
</dbReference>
<dbReference type="EMBL" id="QRLR01000001">
    <property type="protein sequence ID" value="RHJ24901.1"/>
    <property type="molecule type" value="Genomic_DNA"/>
</dbReference>
<evidence type="ECO:0000256" key="4">
    <source>
        <dbReference type="ARBA" id="ARBA00023315"/>
    </source>
</evidence>
<dbReference type="Proteomes" id="UP000070092">
    <property type="component" value="Unassembled WGS sequence"/>
</dbReference>
<organism evidence="8 10">
    <name type="scientific">Bifidobacterium bifidum</name>
    <dbReference type="NCBI Taxonomy" id="1681"/>
    <lineage>
        <taxon>Bacteria</taxon>
        <taxon>Bacillati</taxon>
        <taxon>Actinomycetota</taxon>
        <taxon>Actinomycetes</taxon>
        <taxon>Bifidobacteriales</taxon>
        <taxon>Bifidobacteriaceae</taxon>
        <taxon>Bifidobacterium</taxon>
    </lineage>
</organism>
<accession>A0A0E2Z985</accession>
<evidence type="ECO:0000313" key="7">
    <source>
        <dbReference type="EMBL" id="NGG36300.1"/>
    </source>
</evidence>
<keyword evidence="2" id="KW-0963">Cytoplasm</keyword>
<keyword evidence="3 8" id="KW-0808">Transferase</keyword>
<dbReference type="GeneID" id="93092652"/>
<evidence type="ECO:0000256" key="2">
    <source>
        <dbReference type="ARBA" id="ARBA00022490"/>
    </source>
</evidence>
<reference evidence="7 11" key="3">
    <citation type="submission" date="2020-02" db="EMBL/GenBank/DDBJ databases">
        <title>Antibiotic susceptibility profiles of lactic acid bacteria isolated from the human vagina and genetic basis of atypical resistances.</title>
        <authorList>
            <person name="Sirichoat A."/>
            <person name="Florez A.B."/>
            <person name="Vazquez L."/>
            <person name="Buppasiri P."/>
            <person name="Panya M."/>
            <person name="Lulitanond V."/>
            <person name="Mayo B."/>
        </authorList>
    </citation>
    <scope>NUCLEOTIDE SEQUENCE [LARGE SCALE GENOMIC DNA]</scope>
    <source>
        <strain evidence="7 11">VA07-1AN</strain>
    </source>
</reference>
<proteinExistence type="inferred from homology"/>